<dbReference type="AlphaFoldDB" id="X0VEH0"/>
<organism evidence="2">
    <name type="scientific">marine sediment metagenome</name>
    <dbReference type="NCBI Taxonomy" id="412755"/>
    <lineage>
        <taxon>unclassified sequences</taxon>
        <taxon>metagenomes</taxon>
        <taxon>ecological metagenomes</taxon>
    </lineage>
</organism>
<gene>
    <name evidence="2" type="ORF">S01H1_33410</name>
</gene>
<protein>
    <submittedName>
        <fullName evidence="2">Uncharacterized protein</fullName>
    </submittedName>
</protein>
<feature type="non-terminal residue" evidence="2">
    <location>
        <position position="273"/>
    </location>
</feature>
<proteinExistence type="predicted"/>
<sequence length="273" mass="30004">AYENAQKFAFGLSDSEKAVISQETQELSKDLASSLQGQVDESPAEGGFDVGVFGGFFSRVPDVPAMMAADYRNSFGRFMTLTGGNAEQAQKLAYGSIKKVWGVTETGGPKRFSKYSPETIYSVPGSSNHWIEEQFNAEMVTAGAEGAVLAVDKGTARESQPSYPILVPNDDGILEPMRGDNGENLTWRPEYKLTDEYRKVSNAPGDAILNAKKQREVNQGKRANVVVNGIRTRVLNREFIPFNERADFLKSDQGKQWIDDAVNGMIESGRIDE</sequence>
<reference evidence="2" key="1">
    <citation type="journal article" date="2014" name="Front. Microbiol.">
        <title>High frequency of phylogenetically diverse reductive dehalogenase-homologous genes in deep subseafloor sedimentary metagenomes.</title>
        <authorList>
            <person name="Kawai M."/>
            <person name="Futagami T."/>
            <person name="Toyoda A."/>
            <person name="Takaki Y."/>
            <person name="Nishi S."/>
            <person name="Hori S."/>
            <person name="Arai W."/>
            <person name="Tsubouchi T."/>
            <person name="Morono Y."/>
            <person name="Uchiyama I."/>
            <person name="Ito T."/>
            <person name="Fujiyama A."/>
            <person name="Inagaki F."/>
            <person name="Takami H."/>
        </authorList>
    </citation>
    <scope>NUCLEOTIDE SEQUENCE</scope>
    <source>
        <strain evidence="2">Expedition CK06-06</strain>
    </source>
</reference>
<accession>X0VEH0</accession>
<name>X0VEH0_9ZZZZ</name>
<evidence type="ECO:0000256" key="1">
    <source>
        <dbReference type="SAM" id="MobiDB-lite"/>
    </source>
</evidence>
<comment type="caution">
    <text evidence="2">The sequence shown here is derived from an EMBL/GenBank/DDBJ whole genome shotgun (WGS) entry which is preliminary data.</text>
</comment>
<evidence type="ECO:0000313" key="2">
    <source>
        <dbReference type="EMBL" id="GAG10873.1"/>
    </source>
</evidence>
<feature type="non-terminal residue" evidence="2">
    <location>
        <position position="1"/>
    </location>
</feature>
<feature type="region of interest" description="Disordered" evidence="1">
    <location>
        <begin position="160"/>
        <end position="181"/>
    </location>
</feature>
<dbReference type="EMBL" id="BARS01020741">
    <property type="protein sequence ID" value="GAG10873.1"/>
    <property type="molecule type" value="Genomic_DNA"/>
</dbReference>